<feature type="region of interest" description="Disordered" evidence="1">
    <location>
        <begin position="1"/>
        <end position="43"/>
    </location>
</feature>
<feature type="compositionally biased region" description="Low complexity" evidence="1">
    <location>
        <begin position="94"/>
        <end position="105"/>
    </location>
</feature>
<sequence length="124" mass="13670">MNQAEKTSSHSSAQSEQQASRVLSDAEAMEVTLEDASKRTSLQTSAEILEDDKKWIAIPNLVRLYRRGVKLVTLYNLPDQESWYKEVFNNYNASGSASGSTTASSQEREDTNSSSTAPKFVTDG</sequence>
<gene>
    <name evidence="2" type="ORF">KIN20_037400</name>
</gene>
<accession>A0AAD5REN6</accession>
<dbReference type="Proteomes" id="UP001196413">
    <property type="component" value="Unassembled WGS sequence"/>
</dbReference>
<evidence type="ECO:0000313" key="3">
    <source>
        <dbReference type="Proteomes" id="UP001196413"/>
    </source>
</evidence>
<feature type="region of interest" description="Disordered" evidence="1">
    <location>
        <begin position="94"/>
        <end position="124"/>
    </location>
</feature>
<evidence type="ECO:0000256" key="1">
    <source>
        <dbReference type="SAM" id="MobiDB-lite"/>
    </source>
</evidence>
<dbReference type="AlphaFoldDB" id="A0AAD5REN6"/>
<name>A0AAD5REN6_PARTN</name>
<evidence type="ECO:0000313" key="2">
    <source>
        <dbReference type="EMBL" id="KAJ1374666.1"/>
    </source>
</evidence>
<reference evidence="2" key="1">
    <citation type="submission" date="2021-06" db="EMBL/GenBank/DDBJ databases">
        <title>Parelaphostrongylus tenuis whole genome reference sequence.</title>
        <authorList>
            <person name="Garwood T.J."/>
            <person name="Larsen P.A."/>
            <person name="Fountain-Jones N.M."/>
            <person name="Garbe J.R."/>
            <person name="Macchietto M.G."/>
            <person name="Kania S.A."/>
            <person name="Gerhold R.W."/>
            <person name="Richards J.E."/>
            <person name="Wolf T.M."/>
        </authorList>
    </citation>
    <scope>NUCLEOTIDE SEQUENCE</scope>
    <source>
        <strain evidence="2">MNPRO001-30</strain>
        <tissue evidence="2">Meninges</tissue>
    </source>
</reference>
<feature type="compositionally biased region" description="Low complexity" evidence="1">
    <location>
        <begin position="9"/>
        <end position="20"/>
    </location>
</feature>
<protein>
    <submittedName>
        <fullName evidence="2">Uncharacterized protein</fullName>
    </submittedName>
</protein>
<proteinExistence type="predicted"/>
<keyword evidence="3" id="KW-1185">Reference proteome</keyword>
<comment type="caution">
    <text evidence="2">The sequence shown here is derived from an EMBL/GenBank/DDBJ whole genome shotgun (WGS) entry which is preliminary data.</text>
</comment>
<organism evidence="2 3">
    <name type="scientific">Parelaphostrongylus tenuis</name>
    <name type="common">Meningeal worm</name>
    <dbReference type="NCBI Taxonomy" id="148309"/>
    <lineage>
        <taxon>Eukaryota</taxon>
        <taxon>Metazoa</taxon>
        <taxon>Ecdysozoa</taxon>
        <taxon>Nematoda</taxon>
        <taxon>Chromadorea</taxon>
        <taxon>Rhabditida</taxon>
        <taxon>Rhabditina</taxon>
        <taxon>Rhabditomorpha</taxon>
        <taxon>Strongyloidea</taxon>
        <taxon>Metastrongylidae</taxon>
        <taxon>Parelaphostrongylus</taxon>
    </lineage>
</organism>
<dbReference type="EMBL" id="JAHQIW010007477">
    <property type="protein sequence ID" value="KAJ1374666.1"/>
    <property type="molecule type" value="Genomic_DNA"/>
</dbReference>